<feature type="transmembrane region" description="Helical" evidence="1">
    <location>
        <begin position="116"/>
        <end position="136"/>
    </location>
</feature>
<keyword evidence="1" id="KW-0812">Transmembrane</keyword>
<gene>
    <name evidence="2" type="ORF">C900_00771</name>
</gene>
<keyword evidence="3" id="KW-1185">Reference proteome</keyword>
<protein>
    <recommendedName>
        <fullName evidence="4">DUF1761 domain-containing protein</fullName>
    </recommendedName>
</protein>
<evidence type="ECO:0008006" key="4">
    <source>
        <dbReference type="Google" id="ProtNLM"/>
    </source>
</evidence>
<dbReference type="RefSeq" id="WP_009578470.1">
    <property type="nucleotide sequence ID" value="NZ_AMZN01000014.1"/>
</dbReference>
<dbReference type="Proteomes" id="UP000011135">
    <property type="component" value="Unassembled WGS sequence"/>
</dbReference>
<sequence length="142" mass="16102">MTKKLRINHAAVWVAAVLAQFVPPLIYSELFFGIRWAELNKITEDDFQSFDMATGLILALAAAVVTIYVMAWLFTKIKVESGLEGLKIALLIWLAFVFVEVGIQNHFSLRPFELTLIDEVVVLVRYEIAGVLLGVWRKYSEV</sequence>
<comment type="caution">
    <text evidence="2">The sequence shown here is derived from an EMBL/GenBank/DDBJ whole genome shotgun (WGS) entry which is preliminary data.</text>
</comment>
<feature type="transmembrane region" description="Helical" evidence="1">
    <location>
        <begin position="86"/>
        <end position="104"/>
    </location>
</feature>
<accession>L8JVJ6</accession>
<reference evidence="2 3" key="1">
    <citation type="submission" date="2012-12" db="EMBL/GenBank/DDBJ databases">
        <title>Genome assembly of Fulvivirga imtechensis AK7.</title>
        <authorList>
            <person name="Nupur N."/>
            <person name="Khatri I."/>
            <person name="Kumar R."/>
            <person name="Subramanian S."/>
            <person name="Pinnaka A."/>
        </authorList>
    </citation>
    <scope>NUCLEOTIDE SEQUENCE [LARGE SCALE GENOMIC DNA]</scope>
    <source>
        <strain evidence="2 3">AK7</strain>
    </source>
</reference>
<evidence type="ECO:0000313" key="2">
    <source>
        <dbReference type="EMBL" id="ELR72810.1"/>
    </source>
</evidence>
<name>L8JVJ6_9BACT</name>
<keyword evidence="1" id="KW-0472">Membrane</keyword>
<organism evidence="2 3">
    <name type="scientific">Fulvivirga imtechensis AK7</name>
    <dbReference type="NCBI Taxonomy" id="1237149"/>
    <lineage>
        <taxon>Bacteria</taxon>
        <taxon>Pseudomonadati</taxon>
        <taxon>Bacteroidota</taxon>
        <taxon>Cytophagia</taxon>
        <taxon>Cytophagales</taxon>
        <taxon>Fulvivirgaceae</taxon>
        <taxon>Fulvivirga</taxon>
    </lineage>
</organism>
<proteinExistence type="predicted"/>
<dbReference type="Pfam" id="PF08570">
    <property type="entry name" value="DUF1761"/>
    <property type="match status" value="1"/>
</dbReference>
<dbReference type="EMBL" id="AMZN01000014">
    <property type="protein sequence ID" value="ELR72810.1"/>
    <property type="molecule type" value="Genomic_DNA"/>
</dbReference>
<evidence type="ECO:0000313" key="3">
    <source>
        <dbReference type="Proteomes" id="UP000011135"/>
    </source>
</evidence>
<dbReference type="AlphaFoldDB" id="L8JVJ6"/>
<feature type="transmembrane region" description="Helical" evidence="1">
    <location>
        <begin position="52"/>
        <end position="74"/>
    </location>
</feature>
<dbReference type="InterPro" id="IPR013879">
    <property type="entry name" value="DUF1761"/>
</dbReference>
<dbReference type="eggNOG" id="ENOG5033B3Y">
    <property type="taxonomic scope" value="Bacteria"/>
</dbReference>
<evidence type="ECO:0000256" key="1">
    <source>
        <dbReference type="SAM" id="Phobius"/>
    </source>
</evidence>
<keyword evidence="1" id="KW-1133">Transmembrane helix</keyword>
<dbReference type="STRING" id="1237149.C900_00771"/>
<dbReference type="OrthoDB" id="981024at2"/>